<accession>A0A6J4TM20</accession>
<dbReference type="GO" id="GO:0005840">
    <property type="term" value="C:ribosome"/>
    <property type="evidence" value="ECO:0007669"/>
    <property type="project" value="UniProtKB-KW"/>
</dbReference>
<feature type="compositionally biased region" description="Basic and acidic residues" evidence="1">
    <location>
        <begin position="56"/>
        <end position="92"/>
    </location>
</feature>
<gene>
    <name evidence="2" type="ORF">AVDCRST_MAG67-3597</name>
</gene>
<feature type="region of interest" description="Disordered" evidence="1">
    <location>
        <begin position="1"/>
        <end position="104"/>
    </location>
</feature>
<feature type="non-terminal residue" evidence="2">
    <location>
        <position position="104"/>
    </location>
</feature>
<organism evidence="2">
    <name type="scientific">uncultured Solirubrobacteraceae bacterium</name>
    <dbReference type="NCBI Taxonomy" id="1162706"/>
    <lineage>
        <taxon>Bacteria</taxon>
        <taxon>Bacillati</taxon>
        <taxon>Actinomycetota</taxon>
        <taxon>Thermoleophilia</taxon>
        <taxon>Solirubrobacterales</taxon>
        <taxon>Solirubrobacteraceae</taxon>
        <taxon>environmental samples</taxon>
    </lineage>
</organism>
<reference evidence="2" key="1">
    <citation type="submission" date="2020-02" db="EMBL/GenBank/DDBJ databases">
        <authorList>
            <person name="Meier V. D."/>
        </authorList>
    </citation>
    <scope>NUCLEOTIDE SEQUENCE</scope>
    <source>
        <strain evidence="2">AVDCRST_MAG67</strain>
    </source>
</reference>
<proteinExistence type="predicted"/>
<name>A0A6J4TM20_9ACTN</name>
<feature type="non-terminal residue" evidence="2">
    <location>
        <position position="1"/>
    </location>
</feature>
<keyword evidence="2" id="KW-0687">Ribonucleoprotein</keyword>
<dbReference type="AlphaFoldDB" id="A0A6J4TM20"/>
<keyword evidence="2" id="KW-0689">Ribosomal protein</keyword>
<dbReference type="EMBL" id="CADCVQ010000154">
    <property type="protein sequence ID" value="CAA9525948.1"/>
    <property type="molecule type" value="Genomic_DNA"/>
</dbReference>
<feature type="compositionally biased region" description="Low complexity" evidence="1">
    <location>
        <begin position="17"/>
        <end position="33"/>
    </location>
</feature>
<evidence type="ECO:0000256" key="1">
    <source>
        <dbReference type="SAM" id="MobiDB-lite"/>
    </source>
</evidence>
<evidence type="ECO:0000313" key="2">
    <source>
        <dbReference type="EMBL" id="CAA9525948.1"/>
    </source>
</evidence>
<sequence>ARTDRQGRRGHRHQRQGPRQAGQGPARRSALGARLRRGPEHHQAPHTGARRHHGGGRRDRAGGPDPPLERRAARPEGQEGHARQDRRRERQAAARVGPNRSEVL</sequence>
<protein>
    <submittedName>
        <fullName evidence="2">LSU ribosomal protein L24p (L26e)</fullName>
    </submittedName>
</protein>